<evidence type="ECO:0000313" key="2">
    <source>
        <dbReference type="EMBL" id="HIS83579.1"/>
    </source>
</evidence>
<sequence>MFNSVNNPFNKAISSSTSSDSNGKRQKEDPKEELKKYLEEDEPDEVRLGGMPILTEDEVKAMVNSYISKLKEENKDRQKVVEKLDKYLEKFDVQKFMKRNPNMTSPDFYMIMYNETEGIVK</sequence>
<feature type="compositionally biased region" description="Polar residues" evidence="1">
    <location>
        <begin position="1"/>
        <end position="21"/>
    </location>
</feature>
<proteinExistence type="predicted"/>
<organism evidence="2 3">
    <name type="scientific">Candidatus Scatenecus faecavium</name>
    <dbReference type="NCBI Taxonomy" id="2840915"/>
    <lineage>
        <taxon>Bacteria</taxon>
        <taxon>Candidatus Scatenecus</taxon>
    </lineage>
</organism>
<feature type="region of interest" description="Disordered" evidence="1">
    <location>
        <begin position="1"/>
        <end position="42"/>
    </location>
</feature>
<dbReference type="EMBL" id="DVJO01000178">
    <property type="protein sequence ID" value="HIS83579.1"/>
    <property type="molecule type" value="Genomic_DNA"/>
</dbReference>
<gene>
    <name evidence="2" type="ORF">IAD41_08265</name>
</gene>
<name>A0A9D1FWU5_9BACT</name>
<evidence type="ECO:0000313" key="3">
    <source>
        <dbReference type="Proteomes" id="UP000824139"/>
    </source>
</evidence>
<reference evidence="2" key="1">
    <citation type="submission" date="2020-10" db="EMBL/GenBank/DDBJ databases">
        <authorList>
            <person name="Gilroy R."/>
        </authorList>
    </citation>
    <scope>NUCLEOTIDE SEQUENCE</scope>
    <source>
        <strain evidence="2">CHK152-2994</strain>
    </source>
</reference>
<evidence type="ECO:0000256" key="1">
    <source>
        <dbReference type="SAM" id="MobiDB-lite"/>
    </source>
</evidence>
<feature type="compositionally biased region" description="Basic and acidic residues" evidence="1">
    <location>
        <begin position="22"/>
        <end position="38"/>
    </location>
</feature>
<dbReference type="Proteomes" id="UP000824139">
    <property type="component" value="Unassembled WGS sequence"/>
</dbReference>
<comment type="caution">
    <text evidence="2">The sequence shown here is derived from an EMBL/GenBank/DDBJ whole genome shotgun (WGS) entry which is preliminary data.</text>
</comment>
<reference evidence="2" key="2">
    <citation type="journal article" date="2021" name="PeerJ">
        <title>Extensive microbial diversity within the chicken gut microbiome revealed by metagenomics and culture.</title>
        <authorList>
            <person name="Gilroy R."/>
            <person name="Ravi A."/>
            <person name="Getino M."/>
            <person name="Pursley I."/>
            <person name="Horton D.L."/>
            <person name="Alikhan N.F."/>
            <person name="Baker D."/>
            <person name="Gharbi K."/>
            <person name="Hall N."/>
            <person name="Watson M."/>
            <person name="Adriaenssens E.M."/>
            <person name="Foster-Nyarko E."/>
            <person name="Jarju S."/>
            <person name="Secka A."/>
            <person name="Antonio M."/>
            <person name="Oren A."/>
            <person name="Chaudhuri R.R."/>
            <person name="La Ragione R."/>
            <person name="Hildebrand F."/>
            <person name="Pallen M.J."/>
        </authorList>
    </citation>
    <scope>NUCLEOTIDE SEQUENCE</scope>
    <source>
        <strain evidence="2">CHK152-2994</strain>
    </source>
</reference>
<accession>A0A9D1FWU5</accession>
<protein>
    <submittedName>
        <fullName evidence="2">Uncharacterized protein</fullName>
    </submittedName>
</protein>
<dbReference type="AlphaFoldDB" id="A0A9D1FWU5"/>